<evidence type="ECO:0000256" key="6">
    <source>
        <dbReference type="SAM" id="MobiDB-lite"/>
    </source>
</evidence>
<dbReference type="PANTHER" id="PTHR12934:SF11">
    <property type="entry name" value="LARGE RIBOSOMAL SUBUNIT PROTEIN UL15M"/>
    <property type="match status" value="1"/>
</dbReference>
<evidence type="ECO:0000256" key="5">
    <source>
        <dbReference type="RuleBase" id="RU003888"/>
    </source>
</evidence>
<dbReference type="GO" id="GO:0003735">
    <property type="term" value="F:structural constituent of ribosome"/>
    <property type="evidence" value="ECO:0007669"/>
    <property type="project" value="InterPro"/>
</dbReference>
<proteinExistence type="inferred from homology"/>
<evidence type="ECO:0000256" key="3">
    <source>
        <dbReference type="ARBA" id="ARBA00023274"/>
    </source>
</evidence>
<comment type="similarity">
    <text evidence="1 4 5">Belongs to the universal ribosomal protein uL15 family.</text>
</comment>
<dbReference type="STRING" id="59925.EU91_1707"/>
<dbReference type="InterPro" id="IPR005749">
    <property type="entry name" value="Ribosomal_uL15_bac-type"/>
</dbReference>
<dbReference type="Pfam" id="PF00828">
    <property type="entry name" value="Ribosomal_L27A"/>
    <property type="match status" value="1"/>
</dbReference>
<keyword evidence="2 4" id="KW-0689">Ribosomal protein</keyword>
<feature type="region of interest" description="Disordered" evidence="6">
    <location>
        <begin position="1"/>
        <end position="60"/>
    </location>
</feature>
<feature type="compositionally biased region" description="Gly residues" evidence="6">
    <location>
        <begin position="28"/>
        <end position="40"/>
    </location>
</feature>
<dbReference type="NCBIfam" id="TIGR01071">
    <property type="entry name" value="rplO_bact"/>
    <property type="match status" value="1"/>
</dbReference>
<dbReference type="GO" id="GO:0006412">
    <property type="term" value="P:translation"/>
    <property type="evidence" value="ECO:0007669"/>
    <property type="project" value="UniProtKB-UniRule"/>
</dbReference>
<dbReference type="PANTHER" id="PTHR12934">
    <property type="entry name" value="50S RIBOSOMAL PROTEIN L15"/>
    <property type="match status" value="1"/>
</dbReference>
<keyword evidence="4" id="KW-0699">rRNA-binding</keyword>
<comment type="caution">
    <text evidence="8">The sequence shown here is derived from an EMBL/GenBank/DDBJ whole genome shotgun (WGS) entry which is preliminary data.</text>
</comment>
<organism evidence="8 9">
    <name type="scientific">Prochlorococcus marinus str. GP2</name>
    <dbReference type="NCBI Taxonomy" id="59925"/>
    <lineage>
        <taxon>Bacteria</taxon>
        <taxon>Bacillati</taxon>
        <taxon>Cyanobacteriota</taxon>
        <taxon>Cyanophyceae</taxon>
        <taxon>Synechococcales</taxon>
        <taxon>Prochlorococcaceae</taxon>
        <taxon>Prochlorococcus</taxon>
    </lineage>
</organism>
<dbReference type="SUPFAM" id="SSF52080">
    <property type="entry name" value="Ribosomal proteins L15p and L18e"/>
    <property type="match status" value="1"/>
</dbReference>
<comment type="function">
    <text evidence="4">Binds to the 23S rRNA.</text>
</comment>
<feature type="domain" description="Large ribosomal subunit protein uL15/eL18" evidence="7">
    <location>
        <begin position="82"/>
        <end position="150"/>
    </location>
</feature>
<dbReference type="InterPro" id="IPR030878">
    <property type="entry name" value="Ribosomal_uL15"/>
</dbReference>
<accession>A0A0A1ZBV5</accession>
<gene>
    <name evidence="4" type="primary">rplO</name>
    <name evidence="8" type="ORF">EU91_1707</name>
</gene>
<dbReference type="HAMAP" id="MF_01341">
    <property type="entry name" value="Ribosomal_uL15"/>
    <property type="match status" value="1"/>
</dbReference>
<evidence type="ECO:0000259" key="7">
    <source>
        <dbReference type="Pfam" id="PF00828"/>
    </source>
</evidence>
<evidence type="ECO:0000256" key="4">
    <source>
        <dbReference type="HAMAP-Rule" id="MF_01341"/>
    </source>
</evidence>
<evidence type="ECO:0000256" key="2">
    <source>
        <dbReference type="ARBA" id="ARBA00022980"/>
    </source>
</evidence>
<dbReference type="Gene3D" id="3.100.10.10">
    <property type="match status" value="1"/>
</dbReference>
<dbReference type="InterPro" id="IPR021131">
    <property type="entry name" value="Ribosomal_uL15/eL18"/>
</dbReference>
<name>A0A0A1ZBV5_PROMR</name>
<dbReference type="PROSITE" id="PS00475">
    <property type="entry name" value="RIBOSOMAL_L15"/>
    <property type="match status" value="1"/>
</dbReference>
<dbReference type="AlphaFoldDB" id="A0A0A1ZBV5"/>
<keyword evidence="4" id="KW-0694">RNA-binding</keyword>
<dbReference type="EMBL" id="JNAH01000008">
    <property type="protein sequence ID" value="KGF85604.1"/>
    <property type="molecule type" value="Genomic_DNA"/>
</dbReference>
<reference evidence="9" key="1">
    <citation type="journal article" date="2014" name="Sci. Data">
        <title>Genomes of diverse isolates of the marine cyanobacterium Prochlorococcus.</title>
        <authorList>
            <person name="Biller S."/>
            <person name="Berube P."/>
            <person name="Thompson J."/>
            <person name="Kelly L."/>
            <person name="Roggensack S."/>
            <person name="Awad L."/>
            <person name="Roache-Johnson K."/>
            <person name="Ding H."/>
            <person name="Giovannoni S.J."/>
            <person name="Moore L.R."/>
            <person name="Chisholm S.W."/>
        </authorList>
    </citation>
    <scope>NUCLEOTIDE SEQUENCE [LARGE SCALE GENOMIC DNA]</scope>
    <source>
        <strain evidence="9">GP2</strain>
    </source>
</reference>
<feature type="compositionally biased region" description="Basic residues" evidence="6">
    <location>
        <begin position="17"/>
        <end position="26"/>
    </location>
</feature>
<keyword evidence="3 4" id="KW-0687">Ribonucleoprotein</keyword>
<comment type="subunit">
    <text evidence="4">Part of the 50S ribosomal subunit.</text>
</comment>
<protein>
    <recommendedName>
        <fullName evidence="4">Large ribosomal subunit protein uL15</fullName>
    </recommendedName>
</protein>
<dbReference type="InterPro" id="IPR036227">
    <property type="entry name" value="Ribosomal_uL15/eL18_sf"/>
</dbReference>
<sequence>MKIMTSTLNSLKSNSGSRKKKLRKGRGIAAGQGASCGFGMRGQKSRSGRPTRPGFEGGQMPLYRRVPKLKHFEIINQKNFSIINLDKLNDFKDNDTVNLDSLVKKGLIFKPKFPLKILGNGKVNVKLKVQAHAFTKAAKQKIEDAGGSCELIVNK</sequence>
<dbReference type="GO" id="GO:0022625">
    <property type="term" value="C:cytosolic large ribosomal subunit"/>
    <property type="evidence" value="ECO:0007669"/>
    <property type="project" value="TreeGrafter"/>
</dbReference>
<evidence type="ECO:0000313" key="9">
    <source>
        <dbReference type="Proteomes" id="UP000030598"/>
    </source>
</evidence>
<evidence type="ECO:0000256" key="1">
    <source>
        <dbReference type="ARBA" id="ARBA00007320"/>
    </source>
</evidence>
<dbReference type="GO" id="GO:0019843">
    <property type="term" value="F:rRNA binding"/>
    <property type="evidence" value="ECO:0007669"/>
    <property type="project" value="UniProtKB-UniRule"/>
</dbReference>
<dbReference type="eggNOG" id="COG0200">
    <property type="taxonomic scope" value="Bacteria"/>
</dbReference>
<evidence type="ECO:0000313" key="8">
    <source>
        <dbReference type="EMBL" id="KGF85604.1"/>
    </source>
</evidence>
<dbReference type="InterPro" id="IPR001196">
    <property type="entry name" value="Ribosomal_uL15_CS"/>
</dbReference>
<dbReference type="Proteomes" id="UP000030598">
    <property type="component" value="Unassembled WGS sequence"/>
</dbReference>